<reference evidence="2 3" key="1">
    <citation type="submission" date="2018-08" db="EMBL/GenBank/DDBJ databases">
        <title>Chitinophagaceae sp. K23C18032701, a novel bacterium isolated from forest soil.</title>
        <authorList>
            <person name="Wang C."/>
        </authorList>
    </citation>
    <scope>NUCLEOTIDE SEQUENCE [LARGE SCALE GENOMIC DNA]</scope>
    <source>
        <strain evidence="2 3">K23C18032701</strain>
    </source>
</reference>
<feature type="signal peptide" evidence="1">
    <location>
        <begin position="1"/>
        <end position="18"/>
    </location>
</feature>
<sequence length="476" mass="55708">MRILLFFATVCISLMASGQTVEETYPQTLWSQNDTFIMKHKGLSTPFYFTASRKDNRSPGTDAAIDEYATIYYGHDSLRLNYNNRIPYAHIIYLHFASPKGKTTFRFHFNEVAGYFPDDYIKKNSNNVQYDIPEPYELANIIWTLSPSGERAQDLNKASDYYKQVVAYFKPYKNHPIFKKLDFPDSLYAVKYYDFRENSFAFNMKDTVPGSKNMQLLFNGPYYYVNGDALADSSLFGNLKPLVEDFAAKSNFRQFYKSHLSYYRKELQRQKELLPVKQMWHWLEDQFPATQYNSYRIVSSPLIGGSHSTQNYASPYNGKWFSESVMFICGTDRYDKVPELTEKQKEGLMSGIVFTEIDHNYINRISSKYANQIDSIFGHRSVWAKSGNSSEFYYSAMSVFNEYMTHAVFCLYILDNYDKQTADLVIDKREDLMVNRRNFIRFKEFDSALIKLRQENKAVKVVDLYTAILQWCAKQL</sequence>
<evidence type="ECO:0000313" key="3">
    <source>
        <dbReference type="Proteomes" id="UP000261284"/>
    </source>
</evidence>
<feature type="chain" id="PRO_5017635879" evidence="1">
    <location>
        <begin position="19"/>
        <end position="476"/>
    </location>
</feature>
<organism evidence="2 3">
    <name type="scientific">Deminuibacter soli</name>
    <dbReference type="NCBI Taxonomy" id="2291815"/>
    <lineage>
        <taxon>Bacteria</taxon>
        <taxon>Pseudomonadati</taxon>
        <taxon>Bacteroidota</taxon>
        <taxon>Chitinophagia</taxon>
        <taxon>Chitinophagales</taxon>
        <taxon>Chitinophagaceae</taxon>
        <taxon>Deminuibacter</taxon>
    </lineage>
</organism>
<proteinExistence type="predicted"/>
<name>A0A3E1NP38_9BACT</name>
<protein>
    <submittedName>
        <fullName evidence="2">DUF4932 domain-containing protein</fullName>
    </submittedName>
</protein>
<dbReference type="AlphaFoldDB" id="A0A3E1NP38"/>
<keyword evidence="1" id="KW-0732">Signal</keyword>
<dbReference type="Proteomes" id="UP000261284">
    <property type="component" value="Unassembled WGS sequence"/>
</dbReference>
<keyword evidence="3" id="KW-1185">Reference proteome</keyword>
<accession>A0A3E1NP38</accession>
<dbReference type="EMBL" id="QTJU01000001">
    <property type="protein sequence ID" value="RFM29683.1"/>
    <property type="molecule type" value="Genomic_DNA"/>
</dbReference>
<evidence type="ECO:0000256" key="1">
    <source>
        <dbReference type="SAM" id="SignalP"/>
    </source>
</evidence>
<comment type="caution">
    <text evidence="2">The sequence shown here is derived from an EMBL/GenBank/DDBJ whole genome shotgun (WGS) entry which is preliminary data.</text>
</comment>
<evidence type="ECO:0000313" key="2">
    <source>
        <dbReference type="EMBL" id="RFM29683.1"/>
    </source>
</evidence>
<gene>
    <name evidence="2" type="ORF">DXN05_01495</name>
</gene>